<organism evidence="1 2">
    <name type="scientific">Rattus norvegicus</name>
    <name type="common">Rat</name>
    <dbReference type="NCBI Taxonomy" id="10116"/>
    <lineage>
        <taxon>Eukaryota</taxon>
        <taxon>Metazoa</taxon>
        <taxon>Chordata</taxon>
        <taxon>Craniata</taxon>
        <taxon>Vertebrata</taxon>
        <taxon>Euteleostomi</taxon>
        <taxon>Mammalia</taxon>
        <taxon>Eutheria</taxon>
        <taxon>Euarchontoglires</taxon>
        <taxon>Glires</taxon>
        <taxon>Rodentia</taxon>
        <taxon>Myomorpha</taxon>
        <taxon>Muroidea</taxon>
        <taxon>Muridae</taxon>
        <taxon>Murinae</taxon>
        <taxon>Rattus</taxon>
    </lineage>
</organism>
<proteinExistence type="predicted"/>
<reference evidence="1 2" key="1">
    <citation type="submission" date="2005-07" db="EMBL/GenBank/DDBJ databases">
        <authorList>
            <person name="Mural R.J."/>
            <person name="Li P.W."/>
            <person name="Adams M.D."/>
            <person name="Amanatides P.G."/>
            <person name="Baden-Tillson H."/>
            <person name="Barnstead M."/>
            <person name="Chin S.H."/>
            <person name="Dew I."/>
            <person name="Evans C.A."/>
            <person name="Ferriera S."/>
            <person name="Flanigan M."/>
            <person name="Fosler C."/>
            <person name="Glodek A."/>
            <person name="Gu Z."/>
            <person name="Holt R.A."/>
            <person name="Jennings D."/>
            <person name="Kraft C.L."/>
            <person name="Lu F."/>
            <person name="Nguyen T."/>
            <person name="Nusskern D.R."/>
            <person name="Pfannkoch C.M."/>
            <person name="Sitter C."/>
            <person name="Sutton G.G."/>
            <person name="Venter J.C."/>
            <person name="Wang Z."/>
            <person name="Woodage T."/>
            <person name="Zheng X.H."/>
            <person name="Zhong F."/>
        </authorList>
    </citation>
    <scope>NUCLEOTIDE SEQUENCE [LARGE SCALE GENOMIC DNA]</scope>
    <source>
        <strain>BN</strain>
        <strain evidence="2">Sprague-Dawley</strain>
    </source>
</reference>
<accession>A6KH69</accession>
<dbReference type="EMBL" id="CH474049">
    <property type="protein sequence ID" value="EDM14298.1"/>
    <property type="molecule type" value="Genomic_DNA"/>
</dbReference>
<dbReference type="Proteomes" id="UP000234681">
    <property type="component" value="Chromosome 15"/>
</dbReference>
<gene>
    <name evidence="1" type="ORF">rCG_23521</name>
</gene>
<protein>
    <submittedName>
        <fullName evidence="1">RCG23521</fullName>
    </submittedName>
</protein>
<name>A6KH69_RAT</name>
<sequence>MMLWSLEEKL</sequence>
<evidence type="ECO:0000313" key="2">
    <source>
        <dbReference type="Proteomes" id="UP000234681"/>
    </source>
</evidence>
<evidence type="ECO:0000313" key="1">
    <source>
        <dbReference type="EMBL" id="EDM14298.1"/>
    </source>
</evidence>